<dbReference type="InterPro" id="IPR025373">
    <property type="entry name" value="DUF4363"/>
</dbReference>
<dbReference type="Proteomes" id="UP000190476">
    <property type="component" value="Chromosome I"/>
</dbReference>
<evidence type="ECO:0000313" key="1">
    <source>
        <dbReference type="EMBL" id="SLK21774.1"/>
    </source>
</evidence>
<reference evidence="2" key="1">
    <citation type="submission" date="2017-03" db="EMBL/GenBank/DDBJ databases">
        <authorList>
            <person name="Falquet L."/>
            <person name="Falquet L."/>
        </authorList>
    </citation>
    <scope>NUCLEOTIDE SEQUENCE [LARGE SCALE GENOMIC DNA]</scope>
</reference>
<dbReference type="AlphaFoldDB" id="A0A1U6JN89"/>
<proteinExistence type="predicted"/>
<dbReference type="EMBL" id="LT799839">
    <property type="protein sequence ID" value="SLK21774.1"/>
    <property type="molecule type" value="Genomic_DNA"/>
</dbReference>
<name>A0A1U6JN89_9CLOT</name>
<dbReference type="STRING" id="1351755.CCH01_21990"/>
<dbReference type="Pfam" id="PF14276">
    <property type="entry name" value="DUF4363"/>
    <property type="match status" value="1"/>
</dbReference>
<dbReference type="OrthoDB" id="3034917at2"/>
<protein>
    <recommendedName>
        <fullName evidence="3">DUF4363 family protein</fullName>
    </recommendedName>
</protein>
<dbReference type="GeneID" id="66302511"/>
<organism evidence="1 2">
    <name type="scientific">Clostridium chauvoei JF4335</name>
    <dbReference type="NCBI Taxonomy" id="1351755"/>
    <lineage>
        <taxon>Bacteria</taxon>
        <taxon>Bacillati</taxon>
        <taxon>Bacillota</taxon>
        <taxon>Clostridia</taxon>
        <taxon>Eubacteriales</taxon>
        <taxon>Clostridiaceae</taxon>
        <taxon>Clostridium</taxon>
    </lineage>
</organism>
<gene>
    <name evidence="1" type="ORF">CCH01_21990</name>
</gene>
<dbReference type="RefSeq" id="WP_079481606.1">
    <property type="nucleotide sequence ID" value="NZ_CBML010000006.1"/>
</dbReference>
<accession>A0A1U6JN89</accession>
<keyword evidence="2" id="KW-1185">Reference proteome</keyword>
<evidence type="ECO:0008006" key="3">
    <source>
        <dbReference type="Google" id="ProtNLM"/>
    </source>
</evidence>
<evidence type="ECO:0000313" key="2">
    <source>
        <dbReference type="Proteomes" id="UP000190476"/>
    </source>
</evidence>
<sequence>MKNTIISIMLFILLVGGIFYLDSNFVSLCDEIMVKCEEIENSIDENDKVTAYDDAVSLLNIIQEKNAIPAIYLNHIDYDMLMNESLKLSLYIKGNDKAESLSSLHLLRYGAEHLKDLQKPNFKNIL</sequence>